<comment type="caution">
    <text evidence="1">The sequence shown here is derived from an EMBL/GenBank/DDBJ whole genome shotgun (WGS) entry which is preliminary data.</text>
</comment>
<dbReference type="PANTHER" id="PTHR31687:SF3">
    <property type="entry name" value="PROTEIN URG3"/>
    <property type="match status" value="1"/>
</dbReference>
<dbReference type="PANTHER" id="PTHR31687">
    <property type="match status" value="1"/>
</dbReference>
<organism evidence="1 2">
    <name type="scientific">Pichia kudriavzevii</name>
    <name type="common">Yeast</name>
    <name type="synonym">Issatchenkia orientalis</name>
    <dbReference type="NCBI Taxonomy" id="4909"/>
    <lineage>
        <taxon>Eukaryota</taxon>
        <taxon>Fungi</taxon>
        <taxon>Dikarya</taxon>
        <taxon>Ascomycota</taxon>
        <taxon>Saccharomycotina</taxon>
        <taxon>Pichiomycetes</taxon>
        <taxon>Pichiales</taxon>
        <taxon>Pichiaceae</taxon>
        <taxon>Pichia</taxon>
    </lineage>
</organism>
<dbReference type="VEuPathDB" id="FungiDB:C5L36_0C00480"/>
<accession>A0A1V2LJF3</accession>
<dbReference type="InterPro" id="IPR012469">
    <property type="entry name" value="DUF1688"/>
</dbReference>
<evidence type="ECO:0000313" key="1">
    <source>
        <dbReference type="EMBL" id="ONH72792.1"/>
    </source>
</evidence>
<dbReference type="Pfam" id="PF07958">
    <property type="entry name" value="DUF1688"/>
    <property type="match status" value="1"/>
</dbReference>
<name>A0A1V2LJF3_PICKU</name>
<gene>
    <name evidence="1" type="ORF">BOH78_3543</name>
</gene>
<reference evidence="2" key="1">
    <citation type="journal article" date="2017" name="Genome Announc.">
        <title>Genome sequences of Cyberlindnera fabianii 65, Pichia kudriavzevii 129, and Saccharomyces cerevisiae 131 isolated from fermented masau fruits in Zimbabwe.</title>
        <authorList>
            <person name="van Rijswijck I.M.H."/>
            <person name="Derks M.F.L."/>
            <person name="Abee T."/>
            <person name="de Ridder D."/>
            <person name="Smid E.J."/>
        </authorList>
    </citation>
    <scope>NUCLEOTIDE SEQUENCE [LARGE SCALE GENOMIC DNA]</scope>
    <source>
        <strain evidence="2">129</strain>
    </source>
</reference>
<protein>
    <submittedName>
        <fullName evidence="1">Uracil catabolism protein 4</fullName>
    </submittedName>
</protein>
<dbReference type="AlphaFoldDB" id="A0A1V2LJF3"/>
<dbReference type="EMBL" id="MQVM01000018">
    <property type="protein sequence ID" value="ONH72792.1"/>
    <property type="molecule type" value="Genomic_DNA"/>
</dbReference>
<evidence type="ECO:0000313" key="2">
    <source>
        <dbReference type="Proteomes" id="UP000189274"/>
    </source>
</evidence>
<proteinExistence type="predicted"/>
<sequence length="435" mass="48040">MRDLIDRPLQEEKMTVPDQVKYLYSIRSVRETNADTAARIRENKLSNFNVNLEKMDGVVDFVCGVIRETYPSNESLGEIPVHGRFQHFNSGDPCRLQNVLDGMKESCDDYELCKRLVDLFVISVLLDAGAGNQWKFTEPNGRLTGRSEGIAIASLYMYTSGVFSEKAGGPLVNGSKLATLTEEELLLGLQVTPENPMTGVQGRLHLLNKLGETLQAKRGLFPDERPGDLVDHFKASAEDGVLDLEVIWDALMELLLPVWPTEGRVQLDGYVLGDAWPLRSKDGGIVTFHKLTQWLAYSLLKPLQDYGGFRIKNVQLLTGLPEYRNGGLFVDLAVLELKPEVYAAGMATALKNGLSVAAYRPEEDVIVEWRSCTICLLDMLLPAVNSQMGITGTKYELTLPQLIEAGSWKSGRAAASARRVHGGPPIELLADGTVF</sequence>
<dbReference type="Proteomes" id="UP000189274">
    <property type="component" value="Unassembled WGS sequence"/>
</dbReference>